<name>A0A075BPI9_9ORYZ</name>
<protein>
    <submittedName>
        <fullName evidence="2">Uncharacterized protein</fullName>
    </submittedName>
</protein>
<feature type="region of interest" description="Disordered" evidence="1">
    <location>
        <begin position="1"/>
        <end position="23"/>
    </location>
</feature>
<proteinExistence type="predicted"/>
<gene>
    <name evidence="2" type="ORF">OB_ABa0085D15.18</name>
</gene>
<organism evidence="2">
    <name type="scientific">Oryza barthii</name>
    <dbReference type="NCBI Taxonomy" id="65489"/>
    <lineage>
        <taxon>Eukaryota</taxon>
        <taxon>Viridiplantae</taxon>
        <taxon>Streptophyta</taxon>
        <taxon>Embryophyta</taxon>
        <taxon>Tracheophyta</taxon>
        <taxon>Spermatophyta</taxon>
        <taxon>Magnoliopsida</taxon>
        <taxon>Liliopsida</taxon>
        <taxon>Poales</taxon>
        <taxon>Poaceae</taxon>
        <taxon>BOP clade</taxon>
        <taxon>Oryzoideae</taxon>
        <taxon>Oryzeae</taxon>
        <taxon>Oryzinae</taxon>
        <taxon>Oryza</taxon>
    </lineage>
</organism>
<reference evidence="2" key="1">
    <citation type="submission" date="2013-06" db="EMBL/GenBank/DDBJ databases">
        <title>Oryza genome Evolution - Comparative sequence analysis of SH1 locus.</title>
        <authorList>
            <person name="Wing R.A."/>
        </authorList>
    </citation>
    <scope>NUCLEOTIDE SEQUENCE</scope>
</reference>
<dbReference type="EMBL" id="KF284071">
    <property type="protein sequence ID" value="AGO59353.1"/>
    <property type="molecule type" value="Genomic_DNA"/>
</dbReference>
<feature type="compositionally biased region" description="Basic and acidic residues" evidence="1">
    <location>
        <begin position="295"/>
        <end position="317"/>
    </location>
</feature>
<sequence length="317" mass="34853">MGAAEQRGAKQVERRRTEPAGWRGRRWAEWGDGEVERRWAEKATREMAVETVVARWKASEEMGSALHAVASRRRCSMHCSSFPLCVVGGKNRWSPRTAVTKEKLSRREPGWRTTSSSTLSRAACRLAVPHRMASSSDDDDAATPSGAVERLADDDDGFEEEEHHLFLFPISSIFAPLGSKVAPCLRTAPTPLRVVGPNGERCAPPSATAPTTAPPCRAGRPPSAAAPRGRNGRPVSPSPIAVDPHLTFSRRAHSLAGRRLWSLLPLLPLLPRRWPPSLSSSPASPYQLHPTHQPACEKTKERKRERRGRKEGDDVVS</sequence>
<dbReference type="AlphaFoldDB" id="A0A075BPI9"/>
<feature type="compositionally biased region" description="Low complexity" evidence="1">
    <location>
        <begin position="276"/>
        <end position="285"/>
    </location>
</feature>
<evidence type="ECO:0000256" key="1">
    <source>
        <dbReference type="SAM" id="MobiDB-lite"/>
    </source>
</evidence>
<feature type="region of interest" description="Disordered" evidence="1">
    <location>
        <begin position="199"/>
        <end position="243"/>
    </location>
</feature>
<evidence type="ECO:0000313" key="2">
    <source>
        <dbReference type="EMBL" id="AGO59353.1"/>
    </source>
</evidence>
<feature type="region of interest" description="Disordered" evidence="1">
    <location>
        <begin position="276"/>
        <end position="317"/>
    </location>
</feature>
<accession>A0A075BPI9</accession>
<feature type="compositionally biased region" description="Basic and acidic residues" evidence="1">
    <location>
        <begin position="7"/>
        <end position="18"/>
    </location>
</feature>
<feature type="compositionally biased region" description="Low complexity" evidence="1">
    <location>
        <begin position="201"/>
        <end position="234"/>
    </location>
</feature>